<dbReference type="Pfam" id="PF00929">
    <property type="entry name" value="RNase_T"/>
    <property type="match status" value="1"/>
</dbReference>
<dbReference type="Proteomes" id="UP000183376">
    <property type="component" value="Chromosome I"/>
</dbReference>
<dbReference type="Gene3D" id="3.30.420.10">
    <property type="entry name" value="Ribonuclease H-like superfamily/Ribonuclease H"/>
    <property type="match status" value="1"/>
</dbReference>
<dbReference type="SUPFAM" id="SSF53098">
    <property type="entry name" value="Ribonuclease H-like"/>
    <property type="match status" value="1"/>
</dbReference>
<proteinExistence type="predicted"/>
<dbReference type="eggNOG" id="COG5018">
    <property type="taxonomic scope" value="Bacteria"/>
</dbReference>
<gene>
    <name evidence="5" type="ORF">SAMN04489726_5017</name>
</gene>
<accession>A0A1G9YS17</accession>
<dbReference type="EMBL" id="LT629701">
    <property type="protein sequence ID" value="SDN11979.1"/>
    <property type="molecule type" value="Genomic_DNA"/>
</dbReference>
<evidence type="ECO:0000313" key="6">
    <source>
        <dbReference type="Proteomes" id="UP000183376"/>
    </source>
</evidence>
<evidence type="ECO:0000256" key="1">
    <source>
        <dbReference type="ARBA" id="ARBA00022722"/>
    </source>
</evidence>
<dbReference type="InterPro" id="IPR013520">
    <property type="entry name" value="Ribonucl_H"/>
</dbReference>
<reference evidence="5 6" key="1">
    <citation type="submission" date="2016-10" db="EMBL/GenBank/DDBJ databases">
        <authorList>
            <person name="de Groot N.N."/>
        </authorList>
    </citation>
    <scope>NUCLEOTIDE SEQUENCE [LARGE SCALE GENOMIC DNA]</scope>
    <source>
        <strain evidence="5 6">DSM 44149</strain>
    </source>
</reference>
<dbReference type="GO" id="GO:0003676">
    <property type="term" value="F:nucleic acid binding"/>
    <property type="evidence" value="ECO:0007669"/>
    <property type="project" value="InterPro"/>
</dbReference>
<evidence type="ECO:0000256" key="2">
    <source>
        <dbReference type="ARBA" id="ARBA00022801"/>
    </source>
</evidence>
<keyword evidence="2" id="KW-0378">Hydrolase</keyword>
<feature type="domain" description="Exonuclease" evidence="4">
    <location>
        <begin position="1"/>
        <end position="177"/>
    </location>
</feature>
<dbReference type="InterPro" id="IPR047201">
    <property type="entry name" value="ERI-1_3'hExo-like"/>
</dbReference>
<evidence type="ECO:0000256" key="3">
    <source>
        <dbReference type="ARBA" id="ARBA00022839"/>
    </source>
</evidence>
<dbReference type="InterPro" id="IPR036397">
    <property type="entry name" value="RNaseH_sf"/>
</dbReference>
<dbReference type="SMART" id="SM00479">
    <property type="entry name" value="EXOIII"/>
    <property type="match status" value="1"/>
</dbReference>
<organism evidence="5 6">
    <name type="scientific">Allokutzneria albata</name>
    <name type="common">Kibdelosporangium albatum</name>
    <dbReference type="NCBI Taxonomy" id="211114"/>
    <lineage>
        <taxon>Bacteria</taxon>
        <taxon>Bacillati</taxon>
        <taxon>Actinomycetota</taxon>
        <taxon>Actinomycetes</taxon>
        <taxon>Pseudonocardiales</taxon>
        <taxon>Pseudonocardiaceae</taxon>
        <taxon>Allokutzneria</taxon>
    </lineage>
</organism>
<dbReference type="GO" id="GO:0000175">
    <property type="term" value="F:3'-5'-RNA exonuclease activity"/>
    <property type="evidence" value="ECO:0007669"/>
    <property type="project" value="InterPro"/>
</dbReference>
<evidence type="ECO:0000313" key="5">
    <source>
        <dbReference type="EMBL" id="SDN11979.1"/>
    </source>
</evidence>
<dbReference type="InterPro" id="IPR012337">
    <property type="entry name" value="RNaseH-like_sf"/>
</dbReference>
<dbReference type="PANTHER" id="PTHR23044">
    <property type="entry name" value="3'-5' EXONUCLEASE ERI1-RELATED"/>
    <property type="match status" value="1"/>
</dbReference>
<dbReference type="AlphaFoldDB" id="A0A1G9YS17"/>
<evidence type="ECO:0000259" key="4">
    <source>
        <dbReference type="SMART" id="SM00479"/>
    </source>
</evidence>
<keyword evidence="6" id="KW-1185">Reference proteome</keyword>
<dbReference type="InterPro" id="IPR051274">
    <property type="entry name" value="3-5_Exoribonuclease"/>
</dbReference>
<keyword evidence="1" id="KW-0540">Nuclease</keyword>
<name>A0A1G9YS17_ALLAB</name>
<sequence length="177" mass="19347">MLVVDVEATCWEGAPPAGQVNEIIEIGVCVLDTATLERGERRAILVRPERSEVSAFCTELTTLTAADVADGLSFVDACAVLREEFGSQDLVWASYGDYDRKQFRRQCEATGAKYPFGSRHINVKTLFALAHNLKAEVGMDRAVELAGLSLEGTHHRGVDDAWNIAALLADLLRRARG</sequence>
<dbReference type="PANTHER" id="PTHR23044:SF61">
    <property type="entry name" value="3'-5' EXORIBONUCLEASE 1-RELATED"/>
    <property type="match status" value="1"/>
</dbReference>
<dbReference type="STRING" id="211114.SAMN04489726_5017"/>
<dbReference type="CDD" id="cd06133">
    <property type="entry name" value="ERI-1_3'hExo_like"/>
    <property type="match status" value="1"/>
</dbReference>
<protein>
    <submittedName>
        <fullName evidence="5">Inhibitor of the KinA pathway to sporulation, predicted exonuclease</fullName>
    </submittedName>
</protein>
<keyword evidence="3 5" id="KW-0269">Exonuclease</keyword>